<evidence type="ECO:0000313" key="13">
    <source>
        <dbReference type="Proteomes" id="UP000069205"/>
    </source>
</evidence>
<dbReference type="STRING" id="42253.NITMOv2_2519"/>
<dbReference type="InterPro" id="IPR011066">
    <property type="entry name" value="MscS_channel_C_sf"/>
</dbReference>
<keyword evidence="5 7" id="KW-1133">Transmembrane helix</keyword>
<dbReference type="InterPro" id="IPR010920">
    <property type="entry name" value="LSM_dom_sf"/>
</dbReference>
<comment type="similarity">
    <text evidence="2">Belongs to the MscS (TC 1.A.23) family.</text>
</comment>
<feature type="signal peptide" evidence="8">
    <location>
        <begin position="1"/>
        <end position="19"/>
    </location>
</feature>
<dbReference type="InterPro" id="IPR006685">
    <property type="entry name" value="MscS_channel_2nd"/>
</dbReference>
<evidence type="ECO:0000256" key="1">
    <source>
        <dbReference type="ARBA" id="ARBA00004651"/>
    </source>
</evidence>
<feature type="chain" id="PRO_5005476736" evidence="8">
    <location>
        <begin position="20"/>
        <end position="554"/>
    </location>
</feature>
<dbReference type="GO" id="GO:0005886">
    <property type="term" value="C:plasma membrane"/>
    <property type="evidence" value="ECO:0007669"/>
    <property type="project" value="UniProtKB-SubCell"/>
</dbReference>
<dbReference type="InterPro" id="IPR023408">
    <property type="entry name" value="MscS_beta-dom_sf"/>
</dbReference>
<accession>A0A0K2GEC1</accession>
<feature type="domain" description="Mechanosensitive ion channel transmembrane helices 2/3" evidence="11">
    <location>
        <begin position="305"/>
        <end position="346"/>
    </location>
</feature>
<evidence type="ECO:0000256" key="5">
    <source>
        <dbReference type="ARBA" id="ARBA00022989"/>
    </source>
</evidence>
<dbReference type="InterPro" id="IPR049142">
    <property type="entry name" value="MS_channel_1st"/>
</dbReference>
<evidence type="ECO:0000256" key="3">
    <source>
        <dbReference type="ARBA" id="ARBA00022475"/>
    </source>
</evidence>
<feature type="domain" description="Mechanosensitive ion channel MscS C-terminal" evidence="10">
    <location>
        <begin position="426"/>
        <end position="507"/>
    </location>
</feature>
<keyword evidence="6 7" id="KW-0472">Membrane</keyword>
<reference evidence="12 13" key="1">
    <citation type="journal article" date="2015" name="Proc. Natl. Acad. Sci. U.S.A.">
        <title>Expanded metabolic versatility of ubiquitous nitrite-oxidizing bacteria from the genus Nitrospira.</title>
        <authorList>
            <person name="Koch H."/>
            <person name="Lucker S."/>
            <person name="Albertsen M."/>
            <person name="Kitzinger K."/>
            <person name="Herbold C."/>
            <person name="Spieck E."/>
            <person name="Nielsen P.H."/>
            <person name="Wagner M."/>
            <person name="Daims H."/>
        </authorList>
    </citation>
    <scope>NUCLEOTIDE SEQUENCE [LARGE SCALE GENOMIC DNA]</scope>
    <source>
        <strain evidence="12 13">NSP M-1</strain>
    </source>
</reference>
<dbReference type="SUPFAM" id="SSF82689">
    <property type="entry name" value="Mechanosensitive channel protein MscS (YggB), C-terminal domain"/>
    <property type="match status" value="1"/>
</dbReference>
<dbReference type="AlphaFoldDB" id="A0A0K2GEC1"/>
<proteinExistence type="inferred from homology"/>
<evidence type="ECO:0000259" key="10">
    <source>
        <dbReference type="Pfam" id="PF21082"/>
    </source>
</evidence>
<keyword evidence="13" id="KW-1185">Reference proteome</keyword>
<dbReference type="GO" id="GO:0008381">
    <property type="term" value="F:mechanosensitive monoatomic ion channel activity"/>
    <property type="evidence" value="ECO:0007669"/>
    <property type="project" value="InterPro"/>
</dbReference>
<comment type="subcellular location">
    <subcellularLocation>
        <location evidence="1">Cell membrane</location>
        <topology evidence="1">Multi-pass membrane protein</topology>
    </subcellularLocation>
</comment>
<dbReference type="InterPro" id="IPR045275">
    <property type="entry name" value="MscS_archaea/bacteria_type"/>
</dbReference>
<dbReference type="KEGG" id="nmv:NITMOv2_2519"/>
<organism evidence="12 13">
    <name type="scientific">Nitrospira moscoviensis</name>
    <dbReference type="NCBI Taxonomy" id="42253"/>
    <lineage>
        <taxon>Bacteria</taxon>
        <taxon>Pseudomonadati</taxon>
        <taxon>Nitrospirota</taxon>
        <taxon>Nitrospiria</taxon>
        <taxon>Nitrospirales</taxon>
        <taxon>Nitrospiraceae</taxon>
        <taxon>Nitrospira</taxon>
    </lineage>
</organism>
<dbReference type="Gene3D" id="2.30.30.60">
    <property type="match status" value="1"/>
</dbReference>
<dbReference type="Pfam" id="PF21082">
    <property type="entry name" value="MS_channel_3rd"/>
    <property type="match status" value="1"/>
</dbReference>
<evidence type="ECO:0000256" key="4">
    <source>
        <dbReference type="ARBA" id="ARBA00022692"/>
    </source>
</evidence>
<protein>
    <submittedName>
        <fullName evidence="12">Putative Small-conductance mechanosensitive channel MscS</fullName>
    </submittedName>
</protein>
<evidence type="ECO:0000259" key="11">
    <source>
        <dbReference type="Pfam" id="PF21088"/>
    </source>
</evidence>
<dbReference type="PATRIC" id="fig|42253.5.peg.2483"/>
<feature type="transmembrane region" description="Helical" evidence="7">
    <location>
        <begin position="198"/>
        <end position="222"/>
    </location>
</feature>
<gene>
    <name evidence="12" type="ORF">NITMOv2_2519</name>
</gene>
<dbReference type="Gene3D" id="3.30.70.100">
    <property type="match status" value="1"/>
</dbReference>
<evidence type="ECO:0000313" key="12">
    <source>
        <dbReference type="EMBL" id="ALA58932.1"/>
    </source>
</evidence>
<dbReference type="Proteomes" id="UP000069205">
    <property type="component" value="Chromosome"/>
</dbReference>
<feature type="transmembrane region" description="Helical" evidence="7">
    <location>
        <begin position="142"/>
        <end position="163"/>
    </location>
</feature>
<dbReference type="InterPro" id="IPR049278">
    <property type="entry name" value="MS_channel_C"/>
</dbReference>
<keyword evidence="8" id="KW-0732">Signal</keyword>
<keyword evidence="4 7" id="KW-0812">Transmembrane</keyword>
<name>A0A0K2GEC1_NITMO</name>
<dbReference type="Pfam" id="PF00924">
    <property type="entry name" value="MS_channel_2nd"/>
    <property type="match status" value="1"/>
</dbReference>
<sequence length="554" mass="60162">MMAAALIVLTVLLALPLFAAGQTAAPAITQAPPQGAPVVFEGQTLFVLYDRIGAFTPEERARSVAERLAKLANDPFTGVHHVTAADREVTSELLYGDTVLMTVTDRDAAPTGLSRTEAANAYAGVAEAALARSREEVTFKALTIDALLALLDTAIFVTLLIVFHKLFPKLQSKIEGWRGTVIRPIKLQRVEVLSSHQIAGALVGLTKAVHVAAVLLLVYAYMTTVLGILPWTRGISASLFDAVFSTLRAIGAAFATYVPDVVAIAVIVVVTRYIIKLIALIFTGIERGAISFAGFHRDWAEPTYKIVRFLVIVFAAIACFPYIPGSKSEGFRGISVFLGLLISLGSAAAIGNIVAGVVLTYMRPFRVGDRVKIADTVGDVTEKTLLVTRIRTIKNVDITIPNGMVLGSHIINFSSAAHEHGLILHTSVTIGYDAPWQTVHELLIAAARATTHILRTPEPFVYQTSLDDFYVTYELNAYTDQPNLMAAIYAELHQHIQDRFNEAGVEIMSPHYTQVRDGNRTTIPDQYLPKGYQAPAFRILPLGNPPPRRADPAE</sequence>
<evidence type="ECO:0000256" key="2">
    <source>
        <dbReference type="ARBA" id="ARBA00008017"/>
    </source>
</evidence>
<evidence type="ECO:0000256" key="7">
    <source>
        <dbReference type="SAM" id="Phobius"/>
    </source>
</evidence>
<feature type="transmembrane region" description="Helical" evidence="7">
    <location>
        <begin position="336"/>
        <end position="362"/>
    </location>
</feature>
<feature type="transmembrane region" description="Helical" evidence="7">
    <location>
        <begin position="306"/>
        <end position="324"/>
    </location>
</feature>
<evidence type="ECO:0000259" key="9">
    <source>
        <dbReference type="Pfam" id="PF00924"/>
    </source>
</evidence>
<dbReference type="EMBL" id="CP011801">
    <property type="protein sequence ID" value="ALA58932.1"/>
    <property type="molecule type" value="Genomic_DNA"/>
</dbReference>
<dbReference type="PANTHER" id="PTHR30221">
    <property type="entry name" value="SMALL-CONDUCTANCE MECHANOSENSITIVE CHANNEL"/>
    <property type="match status" value="1"/>
</dbReference>
<evidence type="ECO:0000256" key="6">
    <source>
        <dbReference type="ARBA" id="ARBA00023136"/>
    </source>
</evidence>
<dbReference type="Pfam" id="PF21088">
    <property type="entry name" value="MS_channel_1st"/>
    <property type="match status" value="1"/>
</dbReference>
<evidence type="ECO:0000256" key="8">
    <source>
        <dbReference type="SAM" id="SignalP"/>
    </source>
</evidence>
<feature type="domain" description="Mechanosensitive ion channel MscS" evidence="9">
    <location>
        <begin position="350"/>
        <end position="414"/>
    </location>
</feature>
<keyword evidence="3" id="KW-1003">Cell membrane</keyword>
<dbReference type="PANTHER" id="PTHR30221:SF18">
    <property type="entry name" value="SLL0590 PROTEIN"/>
    <property type="match status" value="1"/>
</dbReference>
<dbReference type="SUPFAM" id="SSF50182">
    <property type="entry name" value="Sm-like ribonucleoproteins"/>
    <property type="match status" value="1"/>
</dbReference>